<dbReference type="EMBL" id="CP036298">
    <property type="protein sequence ID" value="QDV23112.1"/>
    <property type="molecule type" value="Genomic_DNA"/>
</dbReference>
<proteinExistence type="predicted"/>
<gene>
    <name evidence="1" type="ORF">Q31a_14080</name>
</gene>
<dbReference type="Proteomes" id="UP000318017">
    <property type="component" value="Chromosome"/>
</dbReference>
<keyword evidence="2" id="KW-1185">Reference proteome</keyword>
<dbReference type="KEGG" id="ahel:Q31a_14080"/>
<protein>
    <submittedName>
        <fullName evidence="1">Uncharacterized protein</fullName>
    </submittedName>
</protein>
<dbReference type="AlphaFoldDB" id="A0A518G3E3"/>
<name>A0A518G3E3_9BACT</name>
<accession>A0A518G3E3</accession>
<reference evidence="1 2" key="1">
    <citation type="submission" date="2019-02" db="EMBL/GenBank/DDBJ databases">
        <title>Deep-cultivation of Planctomycetes and their phenomic and genomic characterization uncovers novel biology.</title>
        <authorList>
            <person name="Wiegand S."/>
            <person name="Jogler M."/>
            <person name="Boedeker C."/>
            <person name="Pinto D."/>
            <person name="Vollmers J."/>
            <person name="Rivas-Marin E."/>
            <person name="Kohn T."/>
            <person name="Peeters S.H."/>
            <person name="Heuer A."/>
            <person name="Rast P."/>
            <person name="Oberbeckmann S."/>
            <person name="Bunk B."/>
            <person name="Jeske O."/>
            <person name="Meyerdierks A."/>
            <person name="Storesund J.E."/>
            <person name="Kallscheuer N."/>
            <person name="Luecker S."/>
            <person name="Lage O.M."/>
            <person name="Pohl T."/>
            <person name="Merkel B.J."/>
            <person name="Hornburger P."/>
            <person name="Mueller R.-W."/>
            <person name="Bruemmer F."/>
            <person name="Labrenz M."/>
            <person name="Spormann A.M."/>
            <person name="Op den Camp H."/>
            <person name="Overmann J."/>
            <person name="Amann R."/>
            <person name="Jetten M.S.M."/>
            <person name="Mascher T."/>
            <person name="Medema M.H."/>
            <person name="Devos D.P."/>
            <person name="Kaster A.-K."/>
            <person name="Ovreas L."/>
            <person name="Rohde M."/>
            <person name="Galperin M.Y."/>
            <person name="Jogler C."/>
        </authorList>
    </citation>
    <scope>NUCLEOTIDE SEQUENCE [LARGE SCALE GENOMIC DNA]</scope>
    <source>
        <strain evidence="1 2">Q31a</strain>
    </source>
</reference>
<evidence type="ECO:0000313" key="2">
    <source>
        <dbReference type="Proteomes" id="UP000318017"/>
    </source>
</evidence>
<sequence>MLTTQSSSNRQTPVFCMPNGNSGDSHCASSLSADFSDLFRSQPLQLGRRARLARPSLSPRAATLGPVANHRLPNRCGLPRNQYRLSLLGSTFLNVFPLEIFPSKMFTIRDVHSATFQ</sequence>
<evidence type="ECO:0000313" key="1">
    <source>
        <dbReference type="EMBL" id="QDV23112.1"/>
    </source>
</evidence>
<organism evidence="1 2">
    <name type="scientific">Aureliella helgolandensis</name>
    <dbReference type="NCBI Taxonomy" id="2527968"/>
    <lineage>
        <taxon>Bacteria</taxon>
        <taxon>Pseudomonadati</taxon>
        <taxon>Planctomycetota</taxon>
        <taxon>Planctomycetia</taxon>
        <taxon>Pirellulales</taxon>
        <taxon>Pirellulaceae</taxon>
        <taxon>Aureliella</taxon>
    </lineage>
</organism>